<dbReference type="CDD" id="cd02440">
    <property type="entry name" value="AdoMet_MTases"/>
    <property type="match status" value="1"/>
</dbReference>
<dbReference type="PANTHER" id="PTHR43542:SF1">
    <property type="entry name" value="METHYLTRANSFERASE"/>
    <property type="match status" value="1"/>
</dbReference>
<dbReference type="PIRSF" id="PIRSF004553">
    <property type="entry name" value="CHP00095"/>
    <property type="match status" value="1"/>
</dbReference>
<organism evidence="3 4">
    <name type="scientific">Treponema lecithinolyticum ATCC 700332</name>
    <dbReference type="NCBI Taxonomy" id="1321815"/>
    <lineage>
        <taxon>Bacteria</taxon>
        <taxon>Pseudomonadati</taxon>
        <taxon>Spirochaetota</taxon>
        <taxon>Spirochaetia</taxon>
        <taxon>Spirochaetales</taxon>
        <taxon>Treponemataceae</taxon>
        <taxon>Treponema</taxon>
    </lineage>
</organism>
<dbReference type="GO" id="GO:0008168">
    <property type="term" value="F:methyltransferase activity"/>
    <property type="evidence" value="ECO:0007669"/>
    <property type="project" value="UniProtKB-KW"/>
</dbReference>
<evidence type="ECO:0000256" key="2">
    <source>
        <dbReference type="ARBA" id="ARBA00022679"/>
    </source>
</evidence>
<accession>A0ABN0NZM3</accession>
<reference evidence="3 4" key="1">
    <citation type="submission" date="2013-08" db="EMBL/GenBank/DDBJ databases">
        <authorList>
            <person name="Weinstock G."/>
            <person name="Sodergren E."/>
            <person name="Wylie T."/>
            <person name="Fulton L."/>
            <person name="Fulton R."/>
            <person name="Fronick C."/>
            <person name="O'Laughlin M."/>
            <person name="Godfrey J."/>
            <person name="Miner T."/>
            <person name="Herter B."/>
            <person name="Appelbaum E."/>
            <person name="Cordes M."/>
            <person name="Lek S."/>
            <person name="Wollam A."/>
            <person name="Pepin K.H."/>
            <person name="Palsikar V.B."/>
            <person name="Mitreva M."/>
            <person name="Wilson R.K."/>
        </authorList>
    </citation>
    <scope>NUCLEOTIDE SEQUENCE [LARGE SCALE GENOMIC DNA]</scope>
    <source>
        <strain evidence="3 4">ATCC 700332</strain>
    </source>
</reference>
<name>A0ABN0NZM3_TRELE</name>
<dbReference type="Gene3D" id="3.40.50.150">
    <property type="entry name" value="Vaccinia Virus protein VP39"/>
    <property type="match status" value="1"/>
</dbReference>
<evidence type="ECO:0000256" key="1">
    <source>
        <dbReference type="ARBA" id="ARBA00022603"/>
    </source>
</evidence>
<keyword evidence="1 3" id="KW-0489">Methyltransferase</keyword>
<evidence type="ECO:0000313" key="3">
    <source>
        <dbReference type="EMBL" id="ERJ93441.1"/>
    </source>
</evidence>
<dbReference type="PANTHER" id="PTHR43542">
    <property type="entry name" value="METHYLTRANSFERASE"/>
    <property type="match status" value="1"/>
</dbReference>
<dbReference type="PROSITE" id="PS00092">
    <property type="entry name" value="N6_MTASE"/>
    <property type="match status" value="1"/>
</dbReference>
<dbReference type="InterPro" id="IPR029063">
    <property type="entry name" value="SAM-dependent_MTases_sf"/>
</dbReference>
<dbReference type="Proteomes" id="UP000016649">
    <property type="component" value="Unassembled WGS sequence"/>
</dbReference>
<sequence length="187" mass="21256">MRITGGQLKGRIIQCPDGIIRPSMDKMRESCFAVLGDMSGKSFLDLFSGSAVIAIEAVSRGAARTALCEKDKLKIRTVLKNVSITEKEMGIKIDCHFMAAELFLKRTKDRFDIVFCDPPFPYKFHRRLIESIAERAEKDSSVLQNNAYVLLHRPSEINMPDKIGVLTKTDRRVYGRSIVDFYKKTFD</sequence>
<dbReference type="InterPro" id="IPR004398">
    <property type="entry name" value="RNA_MeTrfase_RsmD"/>
</dbReference>
<evidence type="ECO:0000313" key="4">
    <source>
        <dbReference type="Proteomes" id="UP000016649"/>
    </source>
</evidence>
<gene>
    <name evidence="3" type="ORF">HMPREF9193_00910</name>
</gene>
<dbReference type="EMBL" id="AWVH01000025">
    <property type="protein sequence ID" value="ERJ93441.1"/>
    <property type="molecule type" value="Genomic_DNA"/>
</dbReference>
<dbReference type="SUPFAM" id="SSF53335">
    <property type="entry name" value="S-adenosyl-L-methionine-dependent methyltransferases"/>
    <property type="match status" value="1"/>
</dbReference>
<keyword evidence="4" id="KW-1185">Reference proteome</keyword>
<dbReference type="GO" id="GO:0032259">
    <property type="term" value="P:methylation"/>
    <property type="evidence" value="ECO:0007669"/>
    <property type="project" value="UniProtKB-KW"/>
</dbReference>
<protein>
    <submittedName>
        <fullName evidence="3">RNA methyltransferase, RsmD family</fullName>
    </submittedName>
</protein>
<dbReference type="RefSeq" id="WP_021687125.1">
    <property type="nucleotide sequence ID" value="NZ_KI260564.1"/>
</dbReference>
<proteinExistence type="predicted"/>
<keyword evidence="2" id="KW-0808">Transferase</keyword>
<dbReference type="Pfam" id="PF03602">
    <property type="entry name" value="Cons_hypoth95"/>
    <property type="match status" value="1"/>
</dbReference>
<comment type="caution">
    <text evidence="3">The sequence shown here is derived from an EMBL/GenBank/DDBJ whole genome shotgun (WGS) entry which is preliminary data.</text>
</comment>
<dbReference type="InterPro" id="IPR002052">
    <property type="entry name" value="DNA_methylase_N6_adenine_CS"/>
</dbReference>